<evidence type="ECO:0000259" key="1">
    <source>
        <dbReference type="Pfam" id="PF07734"/>
    </source>
</evidence>
<gene>
    <name evidence="2" type="ORF">HS088_TW21G01015</name>
</gene>
<protein>
    <recommendedName>
        <fullName evidence="1">F-box associated beta-propeller type 1 domain-containing protein</fullName>
    </recommendedName>
</protein>
<evidence type="ECO:0000313" key="3">
    <source>
        <dbReference type="Proteomes" id="UP000593562"/>
    </source>
</evidence>
<dbReference type="Proteomes" id="UP000593562">
    <property type="component" value="Unassembled WGS sequence"/>
</dbReference>
<keyword evidence="3" id="KW-1185">Reference proteome</keyword>
<sequence length="252" mass="28421">MNSWRRVQDFPCPGGYVIGQEPGLLACGASHWLVHLYKSYADDREKVIAFDFGKEEYQMLSLPSFTEVFDHNCLAVLQGCLCVYSVKATIQVTLYVMKPYGVKNEDWTKVLTVTQDAIPRDFFEYIRPLMYSKSGDKLLFEETFQRLLWYDLEEKKNFEIEIGNKPPAFLVEVCLESLVVLGEDNSFDGRDESNSDDGSHGIEDKILVDERDMTMGDEALALMLLAATAVGKGQEAAETQGGRRAGIDDLDQ</sequence>
<name>A0A7J7C410_TRIWF</name>
<feature type="domain" description="F-box associated beta-propeller type 1" evidence="1">
    <location>
        <begin position="2"/>
        <end position="164"/>
    </location>
</feature>
<dbReference type="EMBL" id="JAAARO010000021">
    <property type="protein sequence ID" value="KAF5728861.1"/>
    <property type="molecule type" value="Genomic_DNA"/>
</dbReference>
<dbReference type="InterPro" id="IPR006527">
    <property type="entry name" value="F-box-assoc_dom_typ1"/>
</dbReference>
<evidence type="ECO:0000313" key="2">
    <source>
        <dbReference type="EMBL" id="KAF5728861.1"/>
    </source>
</evidence>
<dbReference type="OrthoDB" id="591557at2759"/>
<proteinExistence type="predicted"/>
<comment type="caution">
    <text evidence="2">The sequence shown here is derived from an EMBL/GenBank/DDBJ whole genome shotgun (WGS) entry which is preliminary data.</text>
</comment>
<dbReference type="Pfam" id="PF07734">
    <property type="entry name" value="FBA_1"/>
    <property type="match status" value="1"/>
</dbReference>
<accession>A0A7J7C410</accession>
<dbReference type="InParanoid" id="A0A7J7C410"/>
<dbReference type="AlphaFoldDB" id="A0A7J7C410"/>
<organism evidence="2 3">
    <name type="scientific">Tripterygium wilfordii</name>
    <name type="common">Thunder God vine</name>
    <dbReference type="NCBI Taxonomy" id="458696"/>
    <lineage>
        <taxon>Eukaryota</taxon>
        <taxon>Viridiplantae</taxon>
        <taxon>Streptophyta</taxon>
        <taxon>Embryophyta</taxon>
        <taxon>Tracheophyta</taxon>
        <taxon>Spermatophyta</taxon>
        <taxon>Magnoliopsida</taxon>
        <taxon>eudicotyledons</taxon>
        <taxon>Gunneridae</taxon>
        <taxon>Pentapetalae</taxon>
        <taxon>rosids</taxon>
        <taxon>fabids</taxon>
        <taxon>Celastrales</taxon>
        <taxon>Celastraceae</taxon>
        <taxon>Tripterygium</taxon>
    </lineage>
</organism>
<reference evidence="2 3" key="1">
    <citation type="journal article" date="2020" name="Nat. Commun.">
        <title>Genome of Tripterygium wilfordii and identification of cytochrome P450 involved in triptolide biosynthesis.</title>
        <authorList>
            <person name="Tu L."/>
            <person name="Su P."/>
            <person name="Zhang Z."/>
            <person name="Gao L."/>
            <person name="Wang J."/>
            <person name="Hu T."/>
            <person name="Zhou J."/>
            <person name="Zhang Y."/>
            <person name="Zhao Y."/>
            <person name="Liu Y."/>
            <person name="Song Y."/>
            <person name="Tong Y."/>
            <person name="Lu Y."/>
            <person name="Yang J."/>
            <person name="Xu C."/>
            <person name="Jia M."/>
            <person name="Peters R.J."/>
            <person name="Huang L."/>
            <person name="Gao W."/>
        </authorList>
    </citation>
    <scope>NUCLEOTIDE SEQUENCE [LARGE SCALE GENOMIC DNA]</scope>
    <source>
        <strain evidence="3">cv. XIE 37</strain>
        <tissue evidence="2">Leaf</tissue>
    </source>
</reference>